<organism evidence="3 4">
    <name type="scientific">Kineothrix alysoides</name>
    <dbReference type="NCBI Taxonomy" id="1469948"/>
    <lineage>
        <taxon>Bacteria</taxon>
        <taxon>Bacillati</taxon>
        <taxon>Bacillota</taxon>
        <taxon>Clostridia</taxon>
        <taxon>Lachnospirales</taxon>
        <taxon>Lachnospiraceae</taxon>
        <taxon>Kineothrix</taxon>
    </lineage>
</organism>
<feature type="compositionally biased region" description="Acidic residues" evidence="1">
    <location>
        <begin position="488"/>
        <end position="543"/>
    </location>
</feature>
<evidence type="ECO:0000256" key="2">
    <source>
        <dbReference type="SAM" id="Phobius"/>
    </source>
</evidence>
<evidence type="ECO:0000256" key="1">
    <source>
        <dbReference type="SAM" id="MobiDB-lite"/>
    </source>
</evidence>
<dbReference type="STRING" id="1469948.GCA_000732725_02699"/>
<evidence type="ECO:0000313" key="4">
    <source>
        <dbReference type="Proteomes" id="UP000295718"/>
    </source>
</evidence>
<feature type="transmembrane region" description="Helical" evidence="2">
    <location>
        <begin position="795"/>
        <end position="816"/>
    </location>
</feature>
<dbReference type="EMBL" id="SLUO01000001">
    <property type="protein sequence ID" value="TCL60973.1"/>
    <property type="molecule type" value="Genomic_DNA"/>
</dbReference>
<dbReference type="Proteomes" id="UP000295718">
    <property type="component" value="Unassembled WGS sequence"/>
</dbReference>
<dbReference type="AlphaFoldDB" id="A0A4R1R607"/>
<proteinExistence type="predicted"/>
<reference evidence="3 4" key="1">
    <citation type="submission" date="2019-03" db="EMBL/GenBank/DDBJ databases">
        <title>Genomic Encyclopedia of Type Strains, Phase IV (KMG-IV): sequencing the most valuable type-strain genomes for metagenomic binning, comparative biology and taxonomic classification.</title>
        <authorList>
            <person name="Goeker M."/>
        </authorList>
    </citation>
    <scope>NUCLEOTIDE SEQUENCE [LARGE SCALE GENOMIC DNA]</scope>
    <source>
        <strain evidence="3 4">DSM 100556</strain>
    </source>
</reference>
<sequence>MKIIKFTKVLTVLTAISIFLTAGLLSGIQLEQNRLKQEEQLEAVEDIAVVNLDEGIYTDEGKINYAALLMEFPSDNFVSTGLEEARTGIYDGSYAAYIIVPASFSANAESINSIPQKSIVEYAMNPNLKSVVSNHIIAEIKNFESIMGRNMSYMYVEAILREFHGVQDSAKVIMKNDEKDMQALLELDPSNLIEFMELPEPERVKDEIQDIDLSDIYSENQKAVKETNESAKEAITKGKGEFETVRSGSEKVTKAAEFLTSEAEKINLMTDGSGMPIYQPGIEEIENYVTNYNEVADGQKNELKERLGWEKSGDVAGIVKTSGRADNQETVSPPLLVSDILQAKVDQRLSNMSQTVTNTNNEYNEILNSNMSKIIEELDGLRAIIVEASEKDREKEEEGGGEEGGGEEGGGEEGGGEEGGGEEGGGEEGGGEEGGGEEGGGEEGGGEEGGGEEGGGEEGGGEEGGTETVEGRMAFMEGEGGGTGSEEGGTETGDDGEDDEDDEDGGDDEDDGEDDEDDGKDGEGDEDDGDDGEDDGKDDEDDEEYVPLMDYEAVLASIDSLIVQLDEMPECEITIENETIDMQEESEEVFGELIDDIDSMKAVKQESIVKVFNEGIIKKIEKRSEEEKKKLSVNTGKLTDDMTTYLGTLEKFDPFQYYDEGEIDNSLMKINDNLQTLESKLNDKNMDYRDFISDVFMTAEENTTELQTKVNDTYQETANNVTSTMESVKTDRVELNEQNKGLLNDFSNKLPYTRLGNVEYTQAYDFIVSPLNSEDKSVVKKAVSLLYDYGSVKSILIVMISLLVVEGLIMLAGRLVQDNKKIGGKDYISE</sequence>
<accession>A0A4R1R607</accession>
<feature type="region of interest" description="Disordered" evidence="1">
    <location>
        <begin position="388"/>
        <end position="543"/>
    </location>
</feature>
<gene>
    <name evidence="3" type="ORF">EDD76_10170</name>
</gene>
<name>A0A4R1R607_9FIRM</name>
<feature type="compositionally biased region" description="Gly residues" evidence="1">
    <location>
        <begin position="478"/>
        <end position="487"/>
    </location>
</feature>
<dbReference type="RefSeq" id="WP_051869593.1">
    <property type="nucleotide sequence ID" value="NZ_JPNB01000002.1"/>
</dbReference>
<feature type="compositionally biased region" description="Basic and acidic residues" evidence="1">
    <location>
        <begin position="388"/>
        <end position="398"/>
    </location>
</feature>
<keyword evidence="4" id="KW-1185">Reference proteome</keyword>
<feature type="compositionally biased region" description="Acidic residues" evidence="1">
    <location>
        <begin position="399"/>
        <end position="465"/>
    </location>
</feature>
<comment type="caution">
    <text evidence="3">The sequence shown here is derived from an EMBL/GenBank/DDBJ whole genome shotgun (WGS) entry which is preliminary data.</text>
</comment>
<keyword evidence="2" id="KW-0812">Transmembrane</keyword>
<protein>
    <submittedName>
        <fullName evidence="3">Uncharacterized protein</fullName>
    </submittedName>
</protein>
<keyword evidence="2" id="KW-1133">Transmembrane helix</keyword>
<keyword evidence="2" id="KW-0472">Membrane</keyword>
<evidence type="ECO:0000313" key="3">
    <source>
        <dbReference type="EMBL" id="TCL60973.1"/>
    </source>
</evidence>